<dbReference type="GO" id="GO:0000981">
    <property type="term" value="F:DNA-binding transcription factor activity, RNA polymerase II-specific"/>
    <property type="evidence" value="ECO:0007669"/>
    <property type="project" value="TreeGrafter"/>
</dbReference>
<evidence type="ECO:0000256" key="6">
    <source>
        <dbReference type="ARBA" id="ARBA00022833"/>
    </source>
</evidence>
<dbReference type="AlphaFoldDB" id="A0AAD1UFI9"/>
<evidence type="ECO:0000256" key="7">
    <source>
        <dbReference type="ARBA" id="ARBA00023015"/>
    </source>
</evidence>
<evidence type="ECO:0000256" key="9">
    <source>
        <dbReference type="ARBA" id="ARBA00023163"/>
    </source>
</evidence>
<feature type="domain" description="C2H2-type" evidence="12">
    <location>
        <begin position="212"/>
        <end position="239"/>
    </location>
</feature>
<dbReference type="GO" id="GO:0005634">
    <property type="term" value="C:nucleus"/>
    <property type="evidence" value="ECO:0007669"/>
    <property type="project" value="UniProtKB-SubCell"/>
</dbReference>
<dbReference type="PROSITE" id="PS50157">
    <property type="entry name" value="ZINC_FINGER_C2H2_2"/>
    <property type="match status" value="2"/>
</dbReference>
<accession>A0AAD1UFI9</accession>
<dbReference type="SMART" id="SM00355">
    <property type="entry name" value="ZnF_C2H2"/>
    <property type="match status" value="2"/>
</dbReference>
<dbReference type="EMBL" id="CAMPGE010009540">
    <property type="protein sequence ID" value="CAI2368406.1"/>
    <property type="molecule type" value="Genomic_DNA"/>
</dbReference>
<keyword evidence="10" id="KW-0539">Nucleus</keyword>
<dbReference type="PANTHER" id="PTHR23235:SF142">
    <property type="entry name" value="ZINC FINGER PROTEIN 384"/>
    <property type="match status" value="1"/>
</dbReference>
<sequence>MIYDKTINPDIFKGVKLPIIFMEESKVPLPILCQPLGPITGPNSVDVSPESFWGLNNSQIFTTDLNDEVESLLAETQRRHIKHINETQRSLLNYHKKMGKGVFSVNDSELIRLDISSNRSLHDESLEGITKGSLGNLSVDSSNCESSLKGKCIDEKAGILKDYKCSISYASTGNIKRTKRVIHCKYPHCDRTFHKTWNFIDHARMHLGIRPFKCNYCDAKFTQKCNLKKHLLRHLKNPKISFSNKSYKKFPLLHHLGLKRTLKVITHFATPLEKSRGRNKDLFSDKNNQPSPS</sequence>
<feature type="domain" description="C2H2-type" evidence="12">
    <location>
        <begin position="182"/>
        <end position="211"/>
    </location>
</feature>
<name>A0AAD1UFI9_EUPCR</name>
<dbReference type="InterPro" id="IPR036236">
    <property type="entry name" value="Znf_C2H2_sf"/>
</dbReference>
<keyword evidence="7" id="KW-0805">Transcription regulation</keyword>
<evidence type="ECO:0000256" key="4">
    <source>
        <dbReference type="ARBA" id="ARBA00022737"/>
    </source>
</evidence>
<evidence type="ECO:0000256" key="10">
    <source>
        <dbReference type="ARBA" id="ARBA00023242"/>
    </source>
</evidence>
<evidence type="ECO:0000313" key="14">
    <source>
        <dbReference type="Proteomes" id="UP001295684"/>
    </source>
</evidence>
<comment type="subcellular location">
    <subcellularLocation>
        <location evidence="1">Nucleus</location>
    </subcellularLocation>
</comment>
<dbReference type="SUPFAM" id="SSF57667">
    <property type="entry name" value="beta-beta-alpha zinc fingers"/>
    <property type="match status" value="1"/>
</dbReference>
<dbReference type="Gene3D" id="3.30.160.60">
    <property type="entry name" value="Classic Zinc Finger"/>
    <property type="match status" value="1"/>
</dbReference>
<keyword evidence="3" id="KW-0479">Metal-binding</keyword>
<organism evidence="13 14">
    <name type="scientific">Euplotes crassus</name>
    <dbReference type="NCBI Taxonomy" id="5936"/>
    <lineage>
        <taxon>Eukaryota</taxon>
        <taxon>Sar</taxon>
        <taxon>Alveolata</taxon>
        <taxon>Ciliophora</taxon>
        <taxon>Intramacronucleata</taxon>
        <taxon>Spirotrichea</taxon>
        <taxon>Hypotrichia</taxon>
        <taxon>Euplotida</taxon>
        <taxon>Euplotidae</taxon>
        <taxon>Moneuplotes</taxon>
    </lineage>
</organism>
<evidence type="ECO:0000256" key="1">
    <source>
        <dbReference type="ARBA" id="ARBA00004123"/>
    </source>
</evidence>
<comment type="similarity">
    <text evidence="2">Belongs to the krueppel C2H2-type zinc-finger protein family.</text>
</comment>
<dbReference type="InterPro" id="IPR013087">
    <property type="entry name" value="Znf_C2H2_type"/>
</dbReference>
<keyword evidence="5 11" id="KW-0863">Zinc-finger</keyword>
<keyword evidence="9" id="KW-0804">Transcription</keyword>
<dbReference type="Proteomes" id="UP001295684">
    <property type="component" value="Unassembled WGS sequence"/>
</dbReference>
<evidence type="ECO:0000256" key="8">
    <source>
        <dbReference type="ARBA" id="ARBA00023125"/>
    </source>
</evidence>
<proteinExistence type="inferred from homology"/>
<dbReference type="GO" id="GO:0000978">
    <property type="term" value="F:RNA polymerase II cis-regulatory region sequence-specific DNA binding"/>
    <property type="evidence" value="ECO:0007669"/>
    <property type="project" value="TreeGrafter"/>
</dbReference>
<evidence type="ECO:0000256" key="2">
    <source>
        <dbReference type="ARBA" id="ARBA00006991"/>
    </source>
</evidence>
<evidence type="ECO:0000256" key="5">
    <source>
        <dbReference type="ARBA" id="ARBA00022771"/>
    </source>
</evidence>
<dbReference type="GO" id="GO:0008270">
    <property type="term" value="F:zinc ion binding"/>
    <property type="evidence" value="ECO:0007669"/>
    <property type="project" value="UniProtKB-KW"/>
</dbReference>
<evidence type="ECO:0000259" key="12">
    <source>
        <dbReference type="PROSITE" id="PS50157"/>
    </source>
</evidence>
<protein>
    <recommendedName>
        <fullName evidence="12">C2H2-type domain-containing protein</fullName>
    </recommendedName>
</protein>
<dbReference type="PANTHER" id="PTHR23235">
    <property type="entry name" value="KRUEPPEL-LIKE TRANSCRIPTION FACTOR"/>
    <property type="match status" value="1"/>
</dbReference>
<gene>
    <name evidence="13" type="ORF">ECRASSUSDP1_LOCUS9697</name>
</gene>
<dbReference type="PROSITE" id="PS00028">
    <property type="entry name" value="ZINC_FINGER_C2H2_1"/>
    <property type="match status" value="2"/>
</dbReference>
<reference evidence="13" key="1">
    <citation type="submission" date="2023-07" db="EMBL/GenBank/DDBJ databases">
        <authorList>
            <consortium name="AG Swart"/>
            <person name="Singh M."/>
            <person name="Singh A."/>
            <person name="Seah K."/>
            <person name="Emmerich C."/>
        </authorList>
    </citation>
    <scope>NUCLEOTIDE SEQUENCE</scope>
    <source>
        <strain evidence="13">DP1</strain>
    </source>
</reference>
<dbReference type="FunFam" id="3.30.160.60:FF:000075">
    <property type="entry name" value="Putative zinc finger protein 536"/>
    <property type="match status" value="1"/>
</dbReference>
<evidence type="ECO:0000313" key="13">
    <source>
        <dbReference type="EMBL" id="CAI2368406.1"/>
    </source>
</evidence>
<keyword evidence="8" id="KW-0238">DNA-binding</keyword>
<keyword evidence="6" id="KW-0862">Zinc</keyword>
<keyword evidence="14" id="KW-1185">Reference proteome</keyword>
<evidence type="ECO:0000256" key="3">
    <source>
        <dbReference type="ARBA" id="ARBA00022723"/>
    </source>
</evidence>
<keyword evidence="4" id="KW-0677">Repeat</keyword>
<comment type="caution">
    <text evidence="13">The sequence shown here is derived from an EMBL/GenBank/DDBJ whole genome shotgun (WGS) entry which is preliminary data.</text>
</comment>
<evidence type="ECO:0000256" key="11">
    <source>
        <dbReference type="PROSITE-ProRule" id="PRU00042"/>
    </source>
</evidence>